<dbReference type="GO" id="GO:0046872">
    <property type="term" value="F:metal ion binding"/>
    <property type="evidence" value="ECO:0007669"/>
    <property type="project" value="UniProtKB-KW"/>
</dbReference>
<keyword evidence="3" id="KW-0408">Iron</keyword>
<dbReference type="InterPro" id="IPR001199">
    <property type="entry name" value="Cyt_B5-like_heme/steroid-bd"/>
</dbReference>
<dbReference type="OrthoDB" id="432299at2759"/>
<dbReference type="InterPro" id="IPR036400">
    <property type="entry name" value="Cyt_B5-like_heme/steroid_sf"/>
</dbReference>
<dbReference type="STRING" id="655827.E9E5M8"/>
<feature type="compositionally biased region" description="Low complexity" evidence="4">
    <location>
        <begin position="145"/>
        <end position="154"/>
    </location>
</feature>
<dbReference type="Proteomes" id="UP000002499">
    <property type="component" value="Unassembled WGS sequence"/>
</dbReference>
<organism evidence="7">
    <name type="scientific">Metarhizium acridum (strain CQMa 102)</name>
    <dbReference type="NCBI Taxonomy" id="655827"/>
    <lineage>
        <taxon>Eukaryota</taxon>
        <taxon>Fungi</taxon>
        <taxon>Dikarya</taxon>
        <taxon>Ascomycota</taxon>
        <taxon>Pezizomycotina</taxon>
        <taxon>Sordariomycetes</taxon>
        <taxon>Hypocreomycetidae</taxon>
        <taxon>Hypocreales</taxon>
        <taxon>Clavicipitaceae</taxon>
        <taxon>Metarhizium</taxon>
    </lineage>
</organism>
<dbReference type="PROSITE" id="PS50255">
    <property type="entry name" value="CYTOCHROME_B5_2"/>
    <property type="match status" value="1"/>
</dbReference>
<feature type="domain" description="Cytochrome b5 heme-binding" evidence="5">
    <location>
        <begin position="289"/>
        <end position="367"/>
    </location>
</feature>
<dbReference type="FunFam" id="3.10.120.10:FF:000001">
    <property type="entry name" value="Cytochrome b5 reductase 4"/>
    <property type="match status" value="1"/>
</dbReference>
<dbReference type="InParanoid" id="E9E5M8"/>
<dbReference type="SMART" id="SM01117">
    <property type="entry name" value="Cyt-b5"/>
    <property type="match status" value="1"/>
</dbReference>
<gene>
    <name evidence="6" type="ORF">MAC_05176</name>
</gene>
<dbReference type="AlphaFoldDB" id="E9E5M8"/>
<dbReference type="PANTHER" id="PTHR46237">
    <property type="entry name" value="CYTOCHROME B5 REDUCTASE 4 FAMILY MEMBER"/>
    <property type="match status" value="1"/>
</dbReference>
<name>E9E5M8_METAQ</name>
<dbReference type="KEGG" id="maw:19249487"/>
<dbReference type="OMA" id="GECMVGI"/>
<dbReference type="GeneID" id="19249487"/>
<dbReference type="eggNOG" id="KOG0536">
    <property type="taxonomic scope" value="Eukaryota"/>
</dbReference>
<keyword evidence="1" id="KW-0349">Heme</keyword>
<sequence length="383" mass="41194">MLLLLASNNSNICHQSRAAFNFVHATKTSTTSTTFVTARDPGPSRPLTMGPLGISLIVASVVYVIIRPPGWLDRLLQRRPSGAVIAGTSTKQRHIQDDTAPRIQENGLSIEKPLHSLNDTAKKTNPPESKQLKDAAAMPPPLPQPVIQVPTPTIDEPEGSTTPKAMATKPSDPVLSFSLSPTPSTPPKFSSSMMPPPPLPERLSAGRMPTLPQFPAPNSAQRARGPVPNRGPPGLSVPGAGLTPPPTHSSKPQKPSRKVLLDPGHSPLDWARISGPNADLRGVEPSTPYLRVTPSMLRRQTGRKGKDAWMALNGKVYNITPYAKFHPGGIPELMRGAARDGTKLFGEIHPWVNYETMLAACLVGLLVEEPEDGSQESEMDKMD</sequence>
<reference evidence="6 7" key="1">
    <citation type="journal article" date="2011" name="PLoS Genet.">
        <title>Genome sequencing and comparative transcriptomics of the model entomopathogenic fungi Metarhizium anisopliae and M. acridum.</title>
        <authorList>
            <person name="Gao Q."/>
            <person name="Jin K."/>
            <person name="Ying S.H."/>
            <person name="Zhang Y."/>
            <person name="Xiao G."/>
            <person name="Shang Y."/>
            <person name="Duan Z."/>
            <person name="Hu X."/>
            <person name="Xie X.Q."/>
            <person name="Zhou G."/>
            <person name="Peng G."/>
            <person name="Luo Z."/>
            <person name="Huang W."/>
            <person name="Wang B."/>
            <person name="Fang W."/>
            <person name="Wang S."/>
            <person name="Zhong Y."/>
            <person name="Ma L.J."/>
            <person name="St Leger R.J."/>
            <person name="Zhao G.P."/>
            <person name="Pei Y."/>
            <person name="Feng M.G."/>
            <person name="Xia Y."/>
            <person name="Wang C."/>
        </authorList>
    </citation>
    <scope>NUCLEOTIDE SEQUENCE [LARGE SCALE GENOMIC DNA]</scope>
    <source>
        <strain evidence="6 7">CQMa 102</strain>
    </source>
</reference>
<dbReference type="PANTHER" id="PTHR46237:SF1">
    <property type="entry name" value="CYTOCHROME B5 REDUCTASE 4"/>
    <property type="match status" value="1"/>
</dbReference>
<dbReference type="Gene3D" id="3.10.120.10">
    <property type="entry name" value="Cytochrome b5-like heme/steroid binding domain"/>
    <property type="match status" value="1"/>
</dbReference>
<evidence type="ECO:0000256" key="3">
    <source>
        <dbReference type="ARBA" id="ARBA00023004"/>
    </source>
</evidence>
<dbReference type="InterPro" id="IPR051872">
    <property type="entry name" value="Cytochrome_b5/Flavoprotein_Rdt"/>
</dbReference>
<feature type="region of interest" description="Disordered" evidence="4">
    <location>
        <begin position="87"/>
        <end position="286"/>
    </location>
</feature>
<dbReference type="Pfam" id="PF00173">
    <property type="entry name" value="Cyt-b5"/>
    <property type="match status" value="1"/>
</dbReference>
<evidence type="ECO:0000256" key="1">
    <source>
        <dbReference type="ARBA" id="ARBA00022617"/>
    </source>
</evidence>
<dbReference type="HOGENOM" id="CLU_046313_0_1_1"/>
<evidence type="ECO:0000259" key="5">
    <source>
        <dbReference type="PROSITE" id="PS50255"/>
    </source>
</evidence>
<keyword evidence="2" id="KW-0479">Metal-binding</keyword>
<evidence type="ECO:0000256" key="2">
    <source>
        <dbReference type="ARBA" id="ARBA00022723"/>
    </source>
</evidence>
<evidence type="ECO:0000256" key="4">
    <source>
        <dbReference type="SAM" id="MobiDB-lite"/>
    </source>
</evidence>
<protein>
    <submittedName>
        <fullName evidence="6">Heme/steroid binding protein, putative</fullName>
    </submittedName>
</protein>
<keyword evidence="7" id="KW-1185">Reference proteome</keyword>
<accession>E9E5M8</accession>
<dbReference type="GO" id="GO:0004128">
    <property type="term" value="F:cytochrome-b5 reductase activity, acting on NAD(P)H"/>
    <property type="evidence" value="ECO:0007669"/>
    <property type="project" value="TreeGrafter"/>
</dbReference>
<evidence type="ECO:0000313" key="6">
    <source>
        <dbReference type="EMBL" id="EFY88741.1"/>
    </source>
</evidence>
<dbReference type="SUPFAM" id="SSF55856">
    <property type="entry name" value="Cytochrome b5-like heme/steroid binding domain"/>
    <property type="match status" value="1"/>
</dbReference>
<proteinExistence type="predicted"/>
<dbReference type="EMBL" id="GL698507">
    <property type="protein sequence ID" value="EFY88741.1"/>
    <property type="molecule type" value="Genomic_DNA"/>
</dbReference>
<feature type="compositionally biased region" description="Low complexity" evidence="4">
    <location>
        <begin position="176"/>
        <end position="193"/>
    </location>
</feature>
<dbReference type="GO" id="GO:0020037">
    <property type="term" value="F:heme binding"/>
    <property type="evidence" value="ECO:0007669"/>
    <property type="project" value="TreeGrafter"/>
</dbReference>
<evidence type="ECO:0000313" key="7">
    <source>
        <dbReference type="Proteomes" id="UP000002499"/>
    </source>
</evidence>
<dbReference type="GO" id="GO:0005737">
    <property type="term" value="C:cytoplasm"/>
    <property type="evidence" value="ECO:0007669"/>
    <property type="project" value="TreeGrafter"/>
</dbReference>